<dbReference type="AlphaFoldDB" id="A0A8J2HLX4"/>
<comment type="caution">
    <text evidence="1">The sequence shown here is derived from an EMBL/GenBank/DDBJ whole genome shotgun (WGS) entry which is preliminary data.</text>
</comment>
<gene>
    <name evidence="1" type="ORF">HICCMSTLAB_LOCUS12365</name>
</gene>
<protein>
    <submittedName>
        <fullName evidence="1">Uncharacterized protein</fullName>
    </submittedName>
</protein>
<sequence length="137" mass="15595">MGIDTFGTGKLSSKVPTSLGLRGHFWAFPTRLSHPLMFKFLYSTQNLNNLNLATGFNVEVPLSVNVVSGVNWTRKIITVLDVQIFWFRCTFTDNKVIILLEHLDVLIKLKIILSKLTTHFSKRAFLQIFRSTNLVSP</sequence>
<name>A0A8J2HLX4_COTCN</name>
<reference evidence="1" key="1">
    <citation type="submission" date="2021-04" db="EMBL/GenBank/DDBJ databases">
        <authorList>
            <person name="Chebbi M.A.C M."/>
        </authorList>
    </citation>
    <scope>NUCLEOTIDE SEQUENCE</scope>
</reference>
<accession>A0A8J2HLX4</accession>
<dbReference type="Proteomes" id="UP000786811">
    <property type="component" value="Unassembled WGS sequence"/>
</dbReference>
<evidence type="ECO:0000313" key="1">
    <source>
        <dbReference type="EMBL" id="CAG5106649.1"/>
    </source>
</evidence>
<dbReference type="EMBL" id="CAJNRD030001124">
    <property type="protein sequence ID" value="CAG5106649.1"/>
    <property type="molecule type" value="Genomic_DNA"/>
</dbReference>
<organism evidence="1 2">
    <name type="scientific">Cotesia congregata</name>
    <name type="common">Parasitoid wasp</name>
    <name type="synonym">Apanteles congregatus</name>
    <dbReference type="NCBI Taxonomy" id="51543"/>
    <lineage>
        <taxon>Eukaryota</taxon>
        <taxon>Metazoa</taxon>
        <taxon>Ecdysozoa</taxon>
        <taxon>Arthropoda</taxon>
        <taxon>Hexapoda</taxon>
        <taxon>Insecta</taxon>
        <taxon>Pterygota</taxon>
        <taxon>Neoptera</taxon>
        <taxon>Endopterygota</taxon>
        <taxon>Hymenoptera</taxon>
        <taxon>Apocrita</taxon>
        <taxon>Ichneumonoidea</taxon>
        <taxon>Braconidae</taxon>
        <taxon>Microgastrinae</taxon>
        <taxon>Cotesia</taxon>
    </lineage>
</organism>
<keyword evidence="2" id="KW-1185">Reference proteome</keyword>
<evidence type="ECO:0000313" key="2">
    <source>
        <dbReference type="Proteomes" id="UP000786811"/>
    </source>
</evidence>
<proteinExistence type="predicted"/>